<dbReference type="Proteomes" id="UP001059380">
    <property type="component" value="Chromosome"/>
</dbReference>
<dbReference type="KEGG" id="orp:MOP44_02095"/>
<keyword evidence="3" id="KW-1185">Reference proteome</keyword>
<reference evidence="2" key="1">
    <citation type="submission" date="2021-04" db="EMBL/GenBank/DDBJ databases">
        <title>Phylogenetic analysis of Acidobacteriaceae.</title>
        <authorList>
            <person name="Qiu L."/>
            <person name="Zhang Q."/>
        </authorList>
    </citation>
    <scope>NUCLEOTIDE SEQUENCE</scope>
    <source>
        <strain evidence="2">DSM 25168</strain>
    </source>
</reference>
<keyword evidence="1" id="KW-0472">Membrane</keyword>
<evidence type="ECO:0008006" key="4">
    <source>
        <dbReference type="Google" id="ProtNLM"/>
    </source>
</evidence>
<protein>
    <recommendedName>
        <fullName evidence="4">DUF3592 domain-containing protein</fullName>
    </recommendedName>
</protein>
<feature type="transmembrane region" description="Helical" evidence="1">
    <location>
        <begin position="6"/>
        <end position="29"/>
    </location>
</feature>
<evidence type="ECO:0000313" key="3">
    <source>
        <dbReference type="Proteomes" id="UP001059380"/>
    </source>
</evidence>
<dbReference type="AlphaFoldDB" id="A0A9J7BQA4"/>
<name>A0A9J7BQA4_9BACT</name>
<organism evidence="2 3">
    <name type="scientific">Occallatibacter riparius</name>
    <dbReference type="NCBI Taxonomy" id="1002689"/>
    <lineage>
        <taxon>Bacteria</taxon>
        <taxon>Pseudomonadati</taxon>
        <taxon>Acidobacteriota</taxon>
        <taxon>Terriglobia</taxon>
        <taxon>Terriglobales</taxon>
        <taxon>Acidobacteriaceae</taxon>
        <taxon>Occallatibacter</taxon>
    </lineage>
</organism>
<sequence length="159" mass="17438">MNLNAVKIWEIAGGVVLLTGAAAVGTWLLRRKRPTPAEIELGRRQFLTQSGRIVDGTLLDVAEVPGEDGNPLTMLMYEYRIGGVDYEASQDITLMGDVVTVAHVRSGFPCSVRYQPGNPENSIVVAEGWSGLRKTVPLMTVWDDRQRGNSARLHTETSE</sequence>
<dbReference type="RefSeq" id="WP_260794243.1">
    <property type="nucleotide sequence ID" value="NZ_CP093313.1"/>
</dbReference>
<accession>A0A9J7BQA4</accession>
<evidence type="ECO:0000256" key="1">
    <source>
        <dbReference type="SAM" id="Phobius"/>
    </source>
</evidence>
<keyword evidence="1" id="KW-0812">Transmembrane</keyword>
<evidence type="ECO:0000313" key="2">
    <source>
        <dbReference type="EMBL" id="UWZ84737.1"/>
    </source>
</evidence>
<gene>
    <name evidence="2" type="ORF">MOP44_02095</name>
</gene>
<keyword evidence="1" id="KW-1133">Transmembrane helix</keyword>
<proteinExistence type="predicted"/>
<dbReference type="EMBL" id="CP093313">
    <property type="protein sequence ID" value="UWZ84737.1"/>
    <property type="molecule type" value="Genomic_DNA"/>
</dbReference>